<keyword evidence="2" id="KW-1185">Reference proteome</keyword>
<evidence type="ECO:0000313" key="2">
    <source>
        <dbReference type="Proteomes" id="UP000828390"/>
    </source>
</evidence>
<comment type="caution">
    <text evidence="1">The sequence shown here is derived from an EMBL/GenBank/DDBJ whole genome shotgun (WGS) entry which is preliminary data.</text>
</comment>
<dbReference type="Gene3D" id="3.30.365.10">
    <property type="entry name" value="Aldehyde oxidase/xanthine dehydrogenase, molybdopterin binding domain"/>
    <property type="match status" value="1"/>
</dbReference>
<accession>A0A9D4MZJ2</accession>
<reference evidence="1" key="2">
    <citation type="submission" date="2020-11" db="EMBL/GenBank/DDBJ databases">
        <authorList>
            <person name="McCartney M.A."/>
            <person name="Auch B."/>
            <person name="Kono T."/>
            <person name="Mallez S."/>
            <person name="Becker A."/>
            <person name="Gohl D.M."/>
            <person name="Silverstein K.A.T."/>
            <person name="Koren S."/>
            <person name="Bechman K.B."/>
            <person name="Herman A."/>
            <person name="Abrahante J.E."/>
            <person name="Garbe J."/>
        </authorList>
    </citation>
    <scope>NUCLEOTIDE SEQUENCE</scope>
    <source>
        <strain evidence="1">Duluth1</strain>
        <tissue evidence="1">Whole animal</tissue>
    </source>
</reference>
<dbReference type="AlphaFoldDB" id="A0A9D4MZJ2"/>
<evidence type="ECO:0000313" key="1">
    <source>
        <dbReference type="EMBL" id="KAH3886882.1"/>
    </source>
</evidence>
<dbReference type="EMBL" id="JAIWYP010000001">
    <property type="protein sequence ID" value="KAH3886882.1"/>
    <property type="molecule type" value="Genomic_DNA"/>
</dbReference>
<dbReference type="SUPFAM" id="SSF56003">
    <property type="entry name" value="Molybdenum cofactor-binding domain"/>
    <property type="match status" value="1"/>
</dbReference>
<organism evidence="1 2">
    <name type="scientific">Dreissena polymorpha</name>
    <name type="common">Zebra mussel</name>
    <name type="synonym">Mytilus polymorpha</name>
    <dbReference type="NCBI Taxonomy" id="45954"/>
    <lineage>
        <taxon>Eukaryota</taxon>
        <taxon>Metazoa</taxon>
        <taxon>Spiralia</taxon>
        <taxon>Lophotrochozoa</taxon>
        <taxon>Mollusca</taxon>
        <taxon>Bivalvia</taxon>
        <taxon>Autobranchia</taxon>
        <taxon>Heteroconchia</taxon>
        <taxon>Euheterodonta</taxon>
        <taxon>Imparidentia</taxon>
        <taxon>Neoheterodontei</taxon>
        <taxon>Myida</taxon>
        <taxon>Dreissenoidea</taxon>
        <taxon>Dreissenidae</taxon>
        <taxon>Dreissena</taxon>
    </lineage>
</organism>
<protein>
    <submittedName>
        <fullName evidence="1">Uncharacterized protein</fullName>
    </submittedName>
</protein>
<reference evidence="1" key="1">
    <citation type="journal article" date="2019" name="bioRxiv">
        <title>The Genome of the Zebra Mussel, Dreissena polymorpha: A Resource for Invasive Species Research.</title>
        <authorList>
            <person name="McCartney M.A."/>
            <person name="Auch B."/>
            <person name="Kono T."/>
            <person name="Mallez S."/>
            <person name="Zhang Y."/>
            <person name="Obille A."/>
            <person name="Becker A."/>
            <person name="Abrahante J.E."/>
            <person name="Garbe J."/>
            <person name="Badalamenti J.P."/>
            <person name="Herman A."/>
            <person name="Mangelson H."/>
            <person name="Liachko I."/>
            <person name="Sullivan S."/>
            <person name="Sone E.D."/>
            <person name="Koren S."/>
            <person name="Silverstein K.A.T."/>
            <person name="Beckman K.B."/>
            <person name="Gohl D.M."/>
        </authorList>
    </citation>
    <scope>NUCLEOTIDE SEQUENCE</scope>
    <source>
        <strain evidence="1">Duluth1</strain>
        <tissue evidence="1">Whole animal</tissue>
    </source>
</reference>
<dbReference type="InterPro" id="IPR037165">
    <property type="entry name" value="AldOxase/xan_DH_Mopterin-bd_sf"/>
</dbReference>
<dbReference type="Proteomes" id="UP000828390">
    <property type="component" value="Unassembled WGS sequence"/>
</dbReference>
<gene>
    <name evidence="1" type="ORF">DPMN_010895</name>
</gene>
<name>A0A9D4MZJ2_DREPO</name>
<dbReference type="GO" id="GO:0016491">
    <property type="term" value="F:oxidoreductase activity"/>
    <property type="evidence" value="ECO:0007669"/>
    <property type="project" value="InterPro"/>
</dbReference>
<proteinExistence type="predicted"/>
<sequence length="93" mass="10460">MQHISKTLCKDSTEVKQLNLYKKGQVTPGGMTLNYCSIASLFTQLEDSAEFSTRMKAVKMFNQVISIVELQTTFELLDIYCHDVNTGLAFTSN</sequence>